<dbReference type="InterPro" id="IPR017900">
    <property type="entry name" value="4Fe4S_Fe_S_CS"/>
</dbReference>
<evidence type="ECO:0000259" key="6">
    <source>
        <dbReference type="PROSITE" id="PS51379"/>
    </source>
</evidence>
<dbReference type="SUPFAM" id="SSF46548">
    <property type="entry name" value="alpha-helical ferredoxin"/>
    <property type="match status" value="1"/>
</dbReference>
<dbReference type="GO" id="GO:0005886">
    <property type="term" value="C:plasma membrane"/>
    <property type="evidence" value="ECO:0007669"/>
    <property type="project" value="TreeGrafter"/>
</dbReference>
<evidence type="ECO:0000256" key="2">
    <source>
        <dbReference type="ARBA" id="ARBA00022723"/>
    </source>
</evidence>
<dbReference type="RefSeq" id="WP_015739319.1">
    <property type="nucleotide sequence ID" value="NC_013385.1"/>
</dbReference>
<dbReference type="PANTHER" id="PTHR43255">
    <property type="entry name" value="IRON-SULFUR-BINDING OXIDOREDUCTASE FADF-RELATED-RELATED"/>
    <property type="match status" value="1"/>
</dbReference>
<protein>
    <submittedName>
        <fullName evidence="7">Heterodisulfide reductase, C subunit</fullName>
    </submittedName>
</protein>
<dbReference type="KEGG" id="adg:Adeg_1335"/>
<dbReference type="PROSITE" id="PS00198">
    <property type="entry name" value="4FE4S_FER_1"/>
    <property type="match status" value="1"/>
</dbReference>
<proteinExistence type="predicted"/>
<dbReference type="InterPro" id="IPR051460">
    <property type="entry name" value="HdrC_iron-sulfur_subunit"/>
</dbReference>
<dbReference type="AlphaFoldDB" id="C9R813"/>
<evidence type="ECO:0000256" key="3">
    <source>
        <dbReference type="ARBA" id="ARBA00023002"/>
    </source>
</evidence>
<keyword evidence="5" id="KW-0411">Iron-sulfur</keyword>
<dbReference type="EMBL" id="CP001785">
    <property type="protein sequence ID" value="ACX52442.1"/>
    <property type="molecule type" value="Genomic_DNA"/>
</dbReference>
<dbReference type="InterPro" id="IPR017896">
    <property type="entry name" value="4Fe4S_Fe-S-bd"/>
</dbReference>
<dbReference type="HOGENOM" id="CLU_093432_1_0_9"/>
<accession>C9R813</accession>
<dbReference type="GO" id="GO:0016491">
    <property type="term" value="F:oxidoreductase activity"/>
    <property type="evidence" value="ECO:0007669"/>
    <property type="project" value="UniProtKB-KW"/>
</dbReference>
<dbReference type="STRING" id="429009.Adeg_1335"/>
<evidence type="ECO:0000256" key="5">
    <source>
        <dbReference type="ARBA" id="ARBA00023014"/>
    </source>
</evidence>
<feature type="domain" description="4Fe-4S ferredoxin-type" evidence="6">
    <location>
        <begin position="10"/>
        <end position="41"/>
    </location>
</feature>
<keyword evidence="4" id="KW-0408">Iron</keyword>
<dbReference type="PANTHER" id="PTHR43255:SF1">
    <property type="entry name" value="IRON-SULFUR-BINDING OXIDOREDUCTASE FADF-RELATED"/>
    <property type="match status" value="1"/>
</dbReference>
<dbReference type="InterPro" id="IPR009051">
    <property type="entry name" value="Helical_ferredxn"/>
</dbReference>
<keyword evidence="1" id="KW-0004">4Fe-4S</keyword>
<keyword evidence="8" id="KW-1185">Reference proteome</keyword>
<gene>
    <name evidence="7" type="ordered locus">Adeg_1335</name>
</gene>
<sequence>MNENFWSEVNRAAGQKITHCYQCGKCTAGCPVAFAMDYKPHQILRLLQLGRGEELLSSRALWVCSSCQTCTTRCPCHIDLARLIDALRFFSRQAFPQVTRHGMPLFNEVFLRSVKRYGRVYELGLTLQFNLKERKVWRDLDLGHFMLSRRKIRLLPEPVENRKEVAQIFSAEKEGAR</sequence>
<dbReference type="OrthoDB" id="9794954at2"/>
<evidence type="ECO:0000256" key="4">
    <source>
        <dbReference type="ARBA" id="ARBA00023004"/>
    </source>
</evidence>
<dbReference type="PROSITE" id="PS51379">
    <property type="entry name" value="4FE4S_FER_2"/>
    <property type="match status" value="1"/>
</dbReference>
<keyword evidence="2" id="KW-0479">Metal-binding</keyword>
<dbReference type="GO" id="GO:0046872">
    <property type="term" value="F:metal ion binding"/>
    <property type="evidence" value="ECO:0007669"/>
    <property type="project" value="UniProtKB-KW"/>
</dbReference>
<organism evidence="7 8">
    <name type="scientific">Ammonifex degensii (strain DSM 10501 / KC4)</name>
    <dbReference type="NCBI Taxonomy" id="429009"/>
    <lineage>
        <taxon>Bacteria</taxon>
        <taxon>Bacillati</taxon>
        <taxon>Bacillota</taxon>
        <taxon>Clostridia</taxon>
        <taxon>Thermoanaerobacterales</taxon>
        <taxon>Thermoanaerobacteraceae</taxon>
        <taxon>Ammonifex</taxon>
    </lineage>
</organism>
<reference evidence="7 8" key="1">
    <citation type="submission" date="2009-10" db="EMBL/GenBank/DDBJ databases">
        <title>Complete sequence of chromosome of Ammonifex degensii KC4.</title>
        <authorList>
            <consortium name="US DOE Joint Genome Institute"/>
            <person name="Kerfeld C."/>
            <person name="Goodner B."/>
            <person name="Huber H."/>
            <person name="Stetter K."/>
            <person name="Lucas S."/>
            <person name="Copeland A."/>
            <person name="Lapidus A."/>
            <person name="Glavina del Rio T."/>
            <person name="Dalin E."/>
            <person name="Tice H."/>
            <person name="Bruce D."/>
            <person name="Goodwin L."/>
            <person name="Pitluck S."/>
            <person name="Saunders E."/>
            <person name="Brettin T."/>
            <person name="Detter J.C."/>
            <person name="Han C."/>
            <person name="Larimer F."/>
            <person name="Land M."/>
            <person name="Hauser L."/>
            <person name="Kyrpides N."/>
            <person name="Ovchinnikova G."/>
            <person name="Richardson P."/>
        </authorList>
    </citation>
    <scope>NUCLEOTIDE SEQUENCE [LARGE SCALE GENOMIC DNA]</scope>
    <source>
        <strain evidence="8">DSM 10501 / KC4</strain>
    </source>
</reference>
<dbReference type="Pfam" id="PF13183">
    <property type="entry name" value="Fer4_8"/>
    <property type="match status" value="1"/>
</dbReference>
<dbReference type="eggNOG" id="COG1150">
    <property type="taxonomic scope" value="Bacteria"/>
</dbReference>
<name>C9R813_AMMDK</name>
<dbReference type="GO" id="GO:0051539">
    <property type="term" value="F:4 iron, 4 sulfur cluster binding"/>
    <property type="evidence" value="ECO:0007669"/>
    <property type="project" value="UniProtKB-KW"/>
</dbReference>
<dbReference type="Gene3D" id="1.10.1060.10">
    <property type="entry name" value="Alpha-helical ferredoxin"/>
    <property type="match status" value="1"/>
</dbReference>
<evidence type="ECO:0000256" key="1">
    <source>
        <dbReference type="ARBA" id="ARBA00022485"/>
    </source>
</evidence>
<evidence type="ECO:0000313" key="7">
    <source>
        <dbReference type="EMBL" id="ACX52442.1"/>
    </source>
</evidence>
<evidence type="ECO:0000313" key="8">
    <source>
        <dbReference type="Proteomes" id="UP000002620"/>
    </source>
</evidence>
<dbReference type="Proteomes" id="UP000002620">
    <property type="component" value="Chromosome"/>
</dbReference>
<keyword evidence="3" id="KW-0560">Oxidoreductase</keyword>